<dbReference type="EMBL" id="MN740789">
    <property type="protein sequence ID" value="QHU11770.1"/>
    <property type="molecule type" value="Genomic_DNA"/>
</dbReference>
<evidence type="ECO:0000313" key="1">
    <source>
        <dbReference type="EMBL" id="QHU11770.1"/>
    </source>
</evidence>
<proteinExistence type="predicted"/>
<sequence length="170" mass="20215">METSRYVLKKKLQNGNELMGWLDFLHKTRCHIYTIITFKHLATKDHHGQKSRIRFYLKTFDFRLEHKVNIRLTSGFIPYQWNLLQQIKTSTTTIPSFSSVLKNGHMKDNIKTRLEWVMHPELRLTLDLPGNTMEIKTLSLARLYHFILEHNHLFLLEGESIEGRNPIDQE</sequence>
<name>A0A6C0K4P2_9ZZZZ</name>
<accession>A0A6C0K4P2</accession>
<organism evidence="1">
    <name type="scientific">viral metagenome</name>
    <dbReference type="NCBI Taxonomy" id="1070528"/>
    <lineage>
        <taxon>unclassified sequences</taxon>
        <taxon>metagenomes</taxon>
        <taxon>organismal metagenomes</taxon>
    </lineage>
</organism>
<reference evidence="1" key="1">
    <citation type="journal article" date="2020" name="Nature">
        <title>Giant virus diversity and host interactions through global metagenomics.</title>
        <authorList>
            <person name="Schulz F."/>
            <person name="Roux S."/>
            <person name="Paez-Espino D."/>
            <person name="Jungbluth S."/>
            <person name="Walsh D.A."/>
            <person name="Denef V.J."/>
            <person name="McMahon K.D."/>
            <person name="Konstantinidis K.T."/>
            <person name="Eloe-Fadrosh E.A."/>
            <person name="Kyrpides N.C."/>
            <person name="Woyke T."/>
        </authorList>
    </citation>
    <scope>NUCLEOTIDE SEQUENCE</scope>
    <source>
        <strain evidence="1">GVMAG-S-1101169-75</strain>
    </source>
</reference>
<dbReference type="AlphaFoldDB" id="A0A6C0K4P2"/>
<protein>
    <submittedName>
        <fullName evidence="1">Uncharacterized protein</fullName>
    </submittedName>
</protein>